<dbReference type="RefSeq" id="WP_194111284.1">
    <property type="nucleotide sequence ID" value="NZ_JADFFL010000003.1"/>
</dbReference>
<protein>
    <recommendedName>
        <fullName evidence="4">DUF4105 domain-containing protein</fullName>
    </recommendedName>
</protein>
<gene>
    <name evidence="2" type="ORF">IRJ16_09360</name>
</gene>
<name>A0A929PWH5_9SPHI</name>
<evidence type="ECO:0000256" key="1">
    <source>
        <dbReference type="SAM" id="SignalP"/>
    </source>
</evidence>
<organism evidence="2 3">
    <name type="scientific">Mucilaginibacter myungsuensis</name>
    <dbReference type="NCBI Taxonomy" id="649104"/>
    <lineage>
        <taxon>Bacteria</taxon>
        <taxon>Pseudomonadati</taxon>
        <taxon>Bacteroidota</taxon>
        <taxon>Sphingobacteriia</taxon>
        <taxon>Sphingobacteriales</taxon>
        <taxon>Sphingobacteriaceae</taxon>
        <taxon>Mucilaginibacter</taxon>
    </lineage>
</organism>
<dbReference type="EMBL" id="JADFFL010000003">
    <property type="protein sequence ID" value="MBE9662091.1"/>
    <property type="molecule type" value="Genomic_DNA"/>
</dbReference>
<feature type="signal peptide" evidence="1">
    <location>
        <begin position="1"/>
        <end position="27"/>
    </location>
</feature>
<evidence type="ECO:0000313" key="2">
    <source>
        <dbReference type="EMBL" id="MBE9662091.1"/>
    </source>
</evidence>
<dbReference type="Proteomes" id="UP000622475">
    <property type="component" value="Unassembled WGS sequence"/>
</dbReference>
<keyword evidence="1" id="KW-0732">Signal</keyword>
<reference evidence="2" key="1">
    <citation type="submission" date="2020-10" db="EMBL/GenBank/DDBJ databases">
        <title>Mucilaginibacter mali sp. nov., isolated from rhizosphere soil of apple orchard.</title>
        <authorList>
            <person name="Lee J.-S."/>
            <person name="Kim H.S."/>
            <person name="Kim J.-S."/>
        </authorList>
    </citation>
    <scope>NUCLEOTIDE SEQUENCE</scope>
    <source>
        <strain evidence="2">KCTC 22746</strain>
    </source>
</reference>
<accession>A0A929PWH5</accession>
<comment type="caution">
    <text evidence="2">The sequence shown here is derived from an EMBL/GenBank/DDBJ whole genome shotgun (WGS) entry which is preliminary data.</text>
</comment>
<keyword evidence="3" id="KW-1185">Reference proteome</keyword>
<evidence type="ECO:0008006" key="4">
    <source>
        <dbReference type="Google" id="ProtNLM"/>
    </source>
</evidence>
<sequence length="357" mass="39612">MAAFSSQTMRQALMSAILALTAFTVQAQSTVNYSAPFSDSTRRVLAAYTVPADVRVDNNIAATSSEVAFKAASHQEQQRLLSYLKALDIPDNKDNYKTNKTFYYHLAGAFAKLRLYPLAMKCFIRSIKTDDTKTDSLDNLTVNLKDDENVSRQAKKMAKKAEAKSKAINYQRILDNFNDGKSATAYAMLFHVKQPVPGKKKIYVGANTGHTFITLIKYNTDSTYSSASFGFYPKKDHFLSATPVMPTTSATFKDDTDHQWDQIVGKFISKRKFDKILKLTKEYDNAVYNLNNQNCTDFGLQAANLAGLSITDTKGSWPLGSGNNPALTGQSILEGKIQDQQDIGKVFTSDTVKQVPM</sequence>
<evidence type="ECO:0000313" key="3">
    <source>
        <dbReference type="Proteomes" id="UP000622475"/>
    </source>
</evidence>
<proteinExistence type="predicted"/>
<dbReference type="AlphaFoldDB" id="A0A929PWH5"/>
<feature type="chain" id="PRO_5037886437" description="DUF4105 domain-containing protein" evidence="1">
    <location>
        <begin position="28"/>
        <end position="357"/>
    </location>
</feature>